<evidence type="ECO:0000256" key="2">
    <source>
        <dbReference type="SAM" id="SignalP"/>
    </source>
</evidence>
<evidence type="ECO:0000313" key="4">
    <source>
        <dbReference type="Proteomes" id="UP000681162"/>
    </source>
</evidence>
<evidence type="ECO:0000256" key="1">
    <source>
        <dbReference type="SAM" id="Phobius"/>
    </source>
</evidence>
<feature type="transmembrane region" description="Helical" evidence="1">
    <location>
        <begin position="95"/>
        <end position="115"/>
    </location>
</feature>
<proteinExistence type="predicted"/>
<dbReference type="RefSeq" id="WP_144879454.1">
    <property type="nucleotide sequence ID" value="NZ_BORR01000010.1"/>
</dbReference>
<feature type="signal peptide" evidence="2">
    <location>
        <begin position="1"/>
        <end position="26"/>
    </location>
</feature>
<comment type="caution">
    <text evidence="3">The sequence shown here is derived from an EMBL/GenBank/DDBJ whole genome shotgun (WGS) entry which is preliminary data.</text>
</comment>
<feature type="chain" id="PRO_5038031841" description="DUF4064 domain-containing protein" evidence="2">
    <location>
        <begin position="27"/>
        <end position="141"/>
    </location>
</feature>
<keyword evidence="1" id="KW-1133">Transmembrane helix</keyword>
<dbReference type="Proteomes" id="UP000681162">
    <property type="component" value="Unassembled WGS sequence"/>
</dbReference>
<reference evidence="3 4" key="1">
    <citation type="submission" date="2021-03" db="EMBL/GenBank/DDBJ databases">
        <title>Antimicrobial resistance genes in bacteria isolated from Japanese honey, and their potential for conferring macrolide and lincosamide resistance in the American foulbrood pathogen Paenibacillus larvae.</title>
        <authorList>
            <person name="Okamoto M."/>
            <person name="Kumagai M."/>
            <person name="Kanamori H."/>
            <person name="Takamatsu D."/>
        </authorList>
    </citation>
    <scope>NUCLEOTIDE SEQUENCE [LARGE SCALE GENOMIC DNA]</scope>
    <source>
        <strain evidence="3 4">J41TS12</strain>
    </source>
</reference>
<keyword evidence="1" id="KW-0812">Transmembrane</keyword>
<keyword evidence="1" id="KW-0472">Membrane</keyword>
<feature type="transmembrane region" description="Helical" evidence="1">
    <location>
        <begin position="69"/>
        <end position="88"/>
    </location>
</feature>
<evidence type="ECO:0008006" key="5">
    <source>
        <dbReference type="Google" id="ProtNLM"/>
    </source>
</evidence>
<keyword evidence="4" id="KW-1185">Reference proteome</keyword>
<sequence length="141" mass="15624">MILRVRVLLMAIILLVSLVPLNTAFASNGASITQEIKDNSKTFDPEEVGNRLNEKGEELFSAVQSGSNFYVYLALGIFLILLIGGLFYRKLLSVAFLLLFLSIIGYLIINFWPQIFDGVMSILNWLFEDKGGANSETSLGV</sequence>
<gene>
    <name evidence="3" type="ORF">J41TS12_29390</name>
</gene>
<name>A0A919XUX0_9BACL</name>
<keyword evidence="2" id="KW-0732">Signal</keyword>
<organism evidence="3 4">
    <name type="scientific">Paenibacillus antibioticophila</name>
    <dbReference type="NCBI Taxonomy" id="1274374"/>
    <lineage>
        <taxon>Bacteria</taxon>
        <taxon>Bacillati</taxon>
        <taxon>Bacillota</taxon>
        <taxon>Bacilli</taxon>
        <taxon>Bacillales</taxon>
        <taxon>Paenibacillaceae</taxon>
        <taxon>Paenibacillus</taxon>
    </lineage>
</organism>
<protein>
    <recommendedName>
        <fullName evidence="5">DUF4064 domain-containing protein</fullName>
    </recommendedName>
</protein>
<dbReference type="EMBL" id="BORR01000010">
    <property type="protein sequence ID" value="GIO38078.1"/>
    <property type="molecule type" value="Genomic_DNA"/>
</dbReference>
<dbReference type="AlphaFoldDB" id="A0A919XUX0"/>
<accession>A0A919XUX0</accession>
<evidence type="ECO:0000313" key="3">
    <source>
        <dbReference type="EMBL" id="GIO38078.1"/>
    </source>
</evidence>